<reference evidence="1" key="1">
    <citation type="submission" date="2019-06" db="EMBL/GenBank/DDBJ databases">
        <authorList>
            <person name="Le Quere A."/>
            <person name="Colella S."/>
        </authorList>
    </citation>
    <scope>NUCLEOTIDE SEQUENCE</scope>
    <source>
        <strain evidence="1">EmedicaeMD41</strain>
    </source>
</reference>
<accession>A0A508WT94</accession>
<proteinExistence type="predicted"/>
<name>A0A508WT94_9HYPH</name>
<evidence type="ECO:0000313" key="1">
    <source>
        <dbReference type="EMBL" id="VTZ60017.1"/>
    </source>
</evidence>
<organism evidence="1">
    <name type="scientific">Sinorhizobium medicae</name>
    <dbReference type="NCBI Taxonomy" id="110321"/>
    <lineage>
        <taxon>Bacteria</taxon>
        <taxon>Pseudomonadati</taxon>
        <taxon>Pseudomonadota</taxon>
        <taxon>Alphaproteobacteria</taxon>
        <taxon>Hyphomicrobiales</taxon>
        <taxon>Rhizobiaceae</taxon>
        <taxon>Sinorhizobium/Ensifer group</taxon>
        <taxon>Sinorhizobium</taxon>
    </lineage>
</organism>
<gene>
    <name evidence="1" type="ORF">EMEDMD4_1310011</name>
</gene>
<dbReference type="AlphaFoldDB" id="A0A508WT94"/>
<dbReference type="EMBL" id="CABFNB010000037">
    <property type="protein sequence ID" value="VTZ60017.1"/>
    <property type="molecule type" value="Genomic_DNA"/>
</dbReference>
<dbReference type="Proteomes" id="UP000507954">
    <property type="component" value="Unassembled WGS sequence"/>
</dbReference>
<sequence length="75" mass="8452">MTNGGLVARLADDLAVNEDKAGPCGCPHRRFPFLPSTLEPHEQIYYRSKPQTENKRFHSLPPYNALSALLKTRKS</sequence>
<protein>
    <submittedName>
        <fullName evidence="1">Uncharacterized protein</fullName>
    </submittedName>
</protein>